<dbReference type="GO" id="GO:0005886">
    <property type="term" value="C:plasma membrane"/>
    <property type="evidence" value="ECO:0007669"/>
    <property type="project" value="TreeGrafter"/>
</dbReference>
<dbReference type="EC" id="2.7.7.65" evidence="1"/>
<dbReference type="PANTHER" id="PTHR45138">
    <property type="entry name" value="REGULATORY COMPONENTS OF SENSORY TRANSDUCTION SYSTEM"/>
    <property type="match status" value="1"/>
</dbReference>
<dbReference type="KEGG" id="azc:AZC_1210"/>
<reference evidence="5 6" key="6">
    <citation type="journal article" date="2011" name="Appl. Environ. Microbiol.">
        <title>Involvement of the azorhizobial chromosome partition gene (parA) in the onset of bacteroid differentiation during Sesbania rostrata stem nodule development.</title>
        <authorList>
            <person name="Liu CT."/>
            <person name="Lee KB."/>
            <person name="Wang YS."/>
            <person name="Peng MH."/>
            <person name="Lee KT."/>
            <person name="Suzuki S."/>
            <person name="Suzuki T."/>
            <person name="Oyaizu H."/>
        </authorList>
    </citation>
    <scope>NUCLEOTIDE SEQUENCE [LARGE SCALE GENOMIC DNA]</scope>
    <source>
        <strain evidence="6">ATCC 43989 / DSM 5975 / JCM 20966 / LMG 6465 / NBRC 14845 / NCIMB 13405 / ORS 571</strain>
    </source>
</reference>
<reference evidence="5 6" key="3">
    <citation type="journal article" date="2008" name="BMC Genomics">
        <title>The genome of the versatile nitrogen fixer Azorhizobium caulinodans ORS571.</title>
        <authorList>
            <person name="Lee KB."/>
            <person name="Backer P.D."/>
            <person name="Aono T."/>
            <person name="Liu CT."/>
            <person name="Suzuki S."/>
            <person name="Suzuki T."/>
            <person name="Kaneko T."/>
            <person name="Yamada M."/>
            <person name="Tabata S."/>
            <person name="Kupfer D.M."/>
            <person name="Najar F.Z."/>
            <person name="Wiley G.B."/>
            <person name="Roe B."/>
            <person name="Binnewies T.T."/>
            <person name="Ussery D.W."/>
            <person name="D'Haeze W."/>
            <person name="Herder J.D."/>
            <person name="Gevers D."/>
            <person name="Vereecke D."/>
            <person name="Holsters M."/>
            <person name="Oyaizu H."/>
        </authorList>
    </citation>
    <scope>NUCLEOTIDE SEQUENCE [LARGE SCALE GENOMIC DNA]</scope>
    <source>
        <strain evidence="6">ATCC 43989 / DSM 5975 / JCM 20966 / LMG 6465 / NBRC 14845 / NCIMB 13405 / ORS 571</strain>
    </source>
</reference>
<keyword evidence="3" id="KW-0472">Membrane</keyword>
<dbReference type="SMART" id="SM00267">
    <property type="entry name" value="GGDEF"/>
    <property type="match status" value="1"/>
</dbReference>
<dbReference type="InterPro" id="IPR000160">
    <property type="entry name" value="GGDEF_dom"/>
</dbReference>
<dbReference type="Gene3D" id="3.30.450.20">
    <property type="entry name" value="PAS domain"/>
    <property type="match status" value="1"/>
</dbReference>
<dbReference type="AlphaFoldDB" id="A8HRM0"/>
<reference evidence="5 6" key="4">
    <citation type="journal article" date="2009" name="Appl. Environ. Microbiol.">
        <title>Comparative genome-wide transcriptional profiling of Azorhizobium caulinodans ORS571 grown under free-living and symbiotic conditions.</title>
        <authorList>
            <person name="Tsukada S."/>
            <person name="Aono T."/>
            <person name="Akiba N."/>
            <person name="Lee KB."/>
            <person name="Liu CT."/>
            <person name="Toyazaki H."/>
            <person name="Oyaizu H."/>
        </authorList>
    </citation>
    <scope>NUCLEOTIDE SEQUENCE [LARGE SCALE GENOMIC DNA]</scope>
    <source>
        <strain evidence="6">ATCC 43989 / DSM 5975 / JCM 20966 / LMG 6465 / NBRC 14845 / NCIMB 13405 / ORS 571</strain>
    </source>
</reference>
<comment type="catalytic activity">
    <reaction evidence="2">
        <text>2 GTP = 3',3'-c-di-GMP + 2 diphosphate</text>
        <dbReference type="Rhea" id="RHEA:24898"/>
        <dbReference type="ChEBI" id="CHEBI:33019"/>
        <dbReference type="ChEBI" id="CHEBI:37565"/>
        <dbReference type="ChEBI" id="CHEBI:58805"/>
        <dbReference type="EC" id="2.7.7.65"/>
    </reaction>
</comment>
<reference evidence="6" key="2">
    <citation type="submission" date="2007-04" db="EMBL/GenBank/DDBJ databases">
        <title>Complete genome sequence of the nitrogen-fixing bacterium Azorhizobium caulinodans ORS571.</title>
        <authorList>
            <person name="Lee K.B."/>
            <person name="Backer P.D."/>
            <person name="Aono T."/>
            <person name="Liu C.T."/>
            <person name="Suzuki S."/>
            <person name="Suzuki T."/>
            <person name="Kaneko T."/>
            <person name="Yamada M."/>
            <person name="Tabata S."/>
            <person name="Kupfer D.M."/>
            <person name="Najar F.Z."/>
            <person name="Wiley G.B."/>
            <person name="Roe B."/>
            <person name="Binnewies T."/>
            <person name="Ussery D."/>
            <person name="Vereecke D."/>
            <person name="Gevers D."/>
            <person name="Holsters M."/>
            <person name="Oyaizu H."/>
        </authorList>
    </citation>
    <scope>NUCLEOTIDE SEQUENCE [LARGE SCALE GENOMIC DNA]</scope>
    <source>
        <strain evidence="6">ATCC 43989 / DSM 5975 / JCM 20966 / LMG 6465 / NBRC 14845 / NCIMB 13405 / ORS 571</strain>
    </source>
</reference>
<dbReference type="STRING" id="438753.AZC_1210"/>
<dbReference type="CDD" id="cd01949">
    <property type="entry name" value="GGDEF"/>
    <property type="match status" value="1"/>
</dbReference>
<dbReference type="InterPro" id="IPR043128">
    <property type="entry name" value="Rev_trsase/Diguanyl_cyclase"/>
</dbReference>
<dbReference type="HOGENOM" id="CLU_000445_134_3_5"/>
<evidence type="ECO:0000256" key="3">
    <source>
        <dbReference type="SAM" id="Phobius"/>
    </source>
</evidence>
<keyword evidence="6" id="KW-1185">Reference proteome</keyword>
<reference evidence="5 6" key="5">
    <citation type="journal article" date="2010" name="Appl. Environ. Microbiol.">
        <title>phrR-like gene praR of Azorhizobium caulinodans ORS571 is essential for symbiosis with Sesbania rostrata and is involved in expression of reb genes.</title>
        <authorList>
            <person name="Akiba N."/>
            <person name="Aono T."/>
            <person name="Toyazaki H."/>
            <person name="Sato S."/>
            <person name="Oyaizu H."/>
        </authorList>
    </citation>
    <scope>NUCLEOTIDE SEQUENCE [LARGE SCALE GENOMIC DNA]</scope>
    <source>
        <strain evidence="6">ATCC 43989 / DSM 5975 / JCM 20966 / LMG 6465 / NBRC 14845 / NCIMB 13405 / ORS 571</strain>
    </source>
</reference>
<dbReference type="InterPro" id="IPR029787">
    <property type="entry name" value="Nucleotide_cyclase"/>
</dbReference>
<sequence>MIKPGSTALKAAPPSVVPPAARLMIPAGALISVIFASFMALTLWQNYGDVAREAASHGEQRVDSLARDVAGQIFPYRVLLRQVAADYADPQTDQTPAGWQRLLARMISATERSGVMLLTDASGQVVARSDRPAGPGERVRTQPYFALHAKGQVDGPYLSERVACDGTEPCIALSQALKDPDGQFAGVAAVLLPLSLLREPLKAEAAETSDPMLVARIDGTLFVEECGTSGICIRPPPDLIREIAGAVHAPVTLSYGDGKRTFYAAPVPQLPLVVATGQSIRDIFLPWRYRVLVGTAAVLTVGFASIAIALVLRHDLMRRSRLQAELLQLSLTDDLTGIANRRRFFDVAIREWQRAQRLGSPVAVLMIDIDRFKLLNDRLGHAAGDAVLQAIAQLIRHSLRRPADLAARYGGEEFTAILPDTDMAGAFQTAERIRTQVERDVIRGDHPVTVSIGIAAAIASPNETFENVVAAADRALYRAKESGRNRVMVERIGDAHVAVPEPHFSDATLDPTRA</sequence>
<dbReference type="GO" id="GO:1902201">
    <property type="term" value="P:negative regulation of bacterial-type flagellum-dependent cell motility"/>
    <property type="evidence" value="ECO:0007669"/>
    <property type="project" value="TreeGrafter"/>
</dbReference>
<dbReference type="InterPro" id="IPR050469">
    <property type="entry name" value="Diguanylate_Cyclase"/>
</dbReference>
<feature type="transmembrane region" description="Helical" evidence="3">
    <location>
        <begin position="291"/>
        <end position="312"/>
    </location>
</feature>
<protein>
    <recommendedName>
        <fullName evidence="1">diguanylate cyclase</fullName>
        <ecNumber evidence="1">2.7.7.65</ecNumber>
    </recommendedName>
</protein>
<dbReference type="EMBL" id="AP009384">
    <property type="protein sequence ID" value="BAF87208.1"/>
    <property type="molecule type" value="Genomic_DNA"/>
</dbReference>
<gene>
    <name evidence="5" type="ordered locus">AZC_1210</name>
</gene>
<proteinExistence type="predicted"/>
<dbReference type="NCBIfam" id="TIGR00254">
    <property type="entry name" value="GGDEF"/>
    <property type="match status" value="1"/>
</dbReference>
<name>A8HRM0_AZOC5</name>
<evidence type="ECO:0000313" key="6">
    <source>
        <dbReference type="Proteomes" id="UP000000270"/>
    </source>
</evidence>
<evidence type="ECO:0000256" key="2">
    <source>
        <dbReference type="ARBA" id="ARBA00034247"/>
    </source>
</evidence>
<evidence type="ECO:0000313" key="5">
    <source>
        <dbReference type="EMBL" id="BAF87208.1"/>
    </source>
</evidence>
<dbReference type="GO" id="GO:0052621">
    <property type="term" value="F:diguanylate cyclase activity"/>
    <property type="evidence" value="ECO:0007669"/>
    <property type="project" value="UniProtKB-EC"/>
</dbReference>
<organism evidence="5 6">
    <name type="scientific">Azorhizobium caulinodans (strain ATCC 43989 / DSM 5975 / JCM 20966 / LMG 6465 / NBRC 14845 / NCIMB 13405 / ORS 571)</name>
    <dbReference type="NCBI Taxonomy" id="438753"/>
    <lineage>
        <taxon>Bacteria</taxon>
        <taxon>Pseudomonadati</taxon>
        <taxon>Pseudomonadota</taxon>
        <taxon>Alphaproteobacteria</taxon>
        <taxon>Hyphomicrobiales</taxon>
        <taxon>Xanthobacteraceae</taxon>
        <taxon>Azorhizobium</taxon>
    </lineage>
</organism>
<reference evidence="5 6" key="1">
    <citation type="journal article" date="2007" name="Appl. Environ. Microbiol.">
        <title>Rhizobial factors required for stem nodule maturation and maintenance in Sesbania rostrata-Azorhizobium caulinodans ORS571 symbiosis.</title>
        <authorList>
            <person name="Suzuki S."/>
            <person name="Aono T."/>
            <person name="Lee KB."/>
            <person name="Suzuki T."/>
            <person name="Liu CT."/>
            <person name="Miwa H."/>
            <person name="Wakao S."/>
            <person name="Iki T."/>
            <person name="Oyaizu H."/>
        </authorList>
    </citation>
    <scope>NUCLEOTIDE SEQUENCE [LARGE SCALE GENOMIC DNA]</scope>
    <source>
        <strain evidence="6">ATCC 43989 / DSM 5975 / JCM 20966 / LMG 6465 / NBRC 14845 / NCIMB 13405 / ORS 571</strain>
    </source>
</reference>
<dbReference type="Gene3D" id="3.30.70.270">
    <property type="match status" value="1"/>
</dbReference>
<feature type="transmembrane region" description="Helical" evidence="3">
    <location>
        <begin position="23"/>
        <end position="44"/>
    </location>
</feature>
<dbReference type="eggNOG" id="COG3706">
    <property type="taxonomic scope" value="Bacteria"/>
</dbReference>
<dbReference type="PANTHER" id="PTHR45138:SF9">
    <property type="entry name" value="DIGUANYLATE CYCLASE DGCM-RELATED"/>
    <property type="match status" value="1"/>
</dbReference>
<dbReference type="Pfam" id="PF00990">
    <property type="entry name" value="GGDEF"/>
    <property type="match status" value="1"/>
</dbReference>
<dbReference type="CDD" id="cd12914">
    <property type="entry name" value="PDC1_DGC_like"/>
    <property type="match status" value="1"/>
</dbReference>
<keyword evidence="3" id="KW-0812">Transmembrane</keyword>
<dbReference type="Proteomes" id="UP000000270">
    <property type="component" value="Chromosome"/>
</dbReference>
<dbReference type="FunFam" id="3.30.70.270:FF:000001">
    <property type="entry name" value="Diguanylate cyclase domain protein"/>
    <property type="match status" value="1"/>
</dbReference>
<evidence type="ECO:0000256" key="1">
    <source>
        <dbReference type="ARBA" id="ARBA00012528"/>
    </source>
</evidence>
<dbReference type="GO" id="GO:0043709">
    <property type="term" value="P:cell adhesion involved in single-species biofilm formation"/>
    <property type="evidence" value="ECO:0007669"/>
    <property type="project" value="TreeGrafter"/>
</dbReference>
<dbReference type="PROSITE" id="PS50887">
    <property type="entry name" value="GGDEF"/>
    <property type="match status" value="1"/>
</dbReference>
<evidence type="ECO:0000259" key="4">
    <source>
        <dbReference type="PROSITE" id="PS50887"/>
    </source>
</evidence>
<keyword evidence="3" id="KW-1133">Transmembrane helix</keyword>
<feature type="domain" description="GGDEF" evidence="4">
    <location>
        <begin position="360"/>
        <end position="492"/>
    </location>
</feature>
<dbReference type="SUPFAM" id="SSF55073">
    <property type="entry name" value="Nucleotide cyclase"/>
    <property type="match status" value="1"/>
</dbReference>
<accession>A8HRM0</accession>